<dbReference type="SUPFAM" id="SSF53756">
    <property type="entry name" value="UDP-Glycosyltransferase/glycogen phosphorylase"/>
    <property type="match status" value="1"/>
</dbReference>
<dbReference type="CDD" id="cd03801">
    <property type="entry name" value="GT4_PimA-like"/>
    <property type="match status" value="1"/>
</dbReference>
<proteinExistence type="predicted"/>
<dbReference type="Pfam" id="PF00534">
    <property type="entry name" value="Glycos_transf_1"/>
    <property type="match status" value="1"/>
</dbReference>
<keyword evidence="1" id="KW-0328">Glycosyltransferase</keyword>
<dbReference type="EMBL" id="NMUH01005976">
    <property type="protein sequence ID" value="MQM14138.1"/>
    <property type="molecule type" value="Genomic_DNA"/>
</dbReference>
<name>A0A843X3B5_COLES</name>
<dbReference type="Proteomes" id="UP000652761">
    <property type="component" value="Unassembled WGS sequence"/>
</dbReference>
<dbReference type="Pfam" id="PF13439">
    <property type="entry name" value="Glyco_transf_4"/>
    <property type="match status" value="1"/>
</dbReference>
<feature type="domain" description="Glycosyl transferase family 1" evidence="3">
    <location>
        <begin position="363"/>
        <end position="527"/>
    </location>
</feature>
<keyword evidence="6" id="KW-1185">Reference proteome</keyword>
<dbReference type="PANTHER" id="PTHR46686">
    <property type="entry name" value="GLYCOSYLTRANSFERASE"/>
    <property type="match status" value="1"/>
</dbReference>
<feature type="region of interest" description="Disordered" evidence="2">
    <location>
        <begin position="1"/>
        <end position="29"/>
    </location>
</feature>
<keyword evidence="1" id="KW-0808">Transferase</keyword>
<accession>A0A843X3B5</accession>
<dbReference type="InterPro" id="IPR028098">
    <property type="entry name" value="Glyco_trans_4-like_N"/>
</dbReference>
<evidence type="ECO:0000313" key="5">
    <source>
        <dbReference type="EMBL" id="MQM14138.1"/>
    </source>
</evidence>
<reference evidence="5" key="1">
    <citation type="submission" date="2017-07" db="EMBL/GenBank/DDBJ databases">
        <title>Taro Niue Genome Assembly and Annotation.</title>
        <authorList>
            <person name="Atibalentja N."/>
            <person name="Keating K."/>
            <person name="Fields C.J."/>
        </authorList>
    </citation>
    <scope>NUCLEOTIDE SEQUENCE</scope>
    <source>
        <strain evidence="5">Niue_2</strain>
        <tissue evidence="5">Leaf</tissue>
    </source>
</reference>
<dbReference type="GO" id="GO:0016757">
    <property type="term" value="F:glycosyltransferase activity"/>
    <property type="evidence" value="ECO:0007669"/>
    <property type="project" value="UniProtKB-KW"/>
</dbReference>
<dbReference type="InterPro" id="IPR001296">
    <property type="entry name" value="Glyco_trans_1"/>
</dbReference>
<dbReference type="PANTHER" id="PTHR46686:SF4">
    <property type="entry name" value="GLYCOSYLTRANSFERASE FAMILY 4 PROTEIN"/>
    <property type="match status" value="1"/>
</dbReference>
<evidence type="ECO:0000259" key="4">
    <source>
        <dbReference type="Pfam" id="PF13439"/>
    </source>
</evidence>
<evidence type="ECO:0000259" key="3">
    <source>
        <dbReference type="Pfam" id="PF00534"/>
    </source>
</evidence>
<gene>
    <name evidence="5" type="ORF">Taro_047071</name>
</gene>
<dbReference type="AlphaFoldDB" id="A0A843X3B5"/>
<feature type="domain" description="Glycosyltransferase subfamily 4-like N-terminal" evidence="4">
    <location>
        <begin position="171"/>
        <end position="350"/>
    </location>
</feature>
<evidence type="ECO:0000256" key="2">
    <source>
        <dbReference type="SAM" id="MobiDB-lite"/>
    </source>
</evidence>
<protein>
    <recommendedName>
        <fullName evidence="7">Glycosyltransferase subfamily 4-like N-terminal domain-containing protein</fullName>
    </recommendedName>
</protein>
<organism evidence="5 6">
    <name type="scientific">Colocasia esculenta</name>
    <name type="common">Wild taro</name>
    <name type="synonym">Arum esculentum</name>
    <dbReference type="NCBI Taxonomy" id="4460"/>
    <lineage>
        <taxon>Eukaryota</taxon>
        <taxon>Viridiplantae</taxon>
        <taxon>Streptophyta</taxon>
        <taxon>Embryophyta</taxon>
        <taxon>Tracheophyta</taxon>
        <taxon>Spermatophyta</taxon>
        <taxon>Magnoliopsida</taxon>
        <taxon>Liliopsida</taxon>
        <taxon>Araceae</taxon>
        <taxon>Aroideae</taxon>
        <taxon>Colocasieae</taxon>
        <taxon>Colocasia</taxon>
    </lineage>
</organism>
<evidence type="ECO:0000256" key="1">
    <source>
        <dbReference type="ARBA" id="ARBA00022676"/>
    </source>
</evidence>
<dbReference type="Gene3D" id="3.40.50.2000">
    <property type="entry name" value="Glycogen Phosphorylase B"/>
    <property type="match status" value="2"/>
</dbReference>
<sequence>MHISSQRGEEEDEAGADKTKKERSKRATLPNSRLLRALASSPVIKIPSLVAAISTSPLPSSSSACSARTGTHPIPMGKDTSSTSFHRLCYFLFALSTLSSLSFLYWSQRPAPCKPDLFGGASTSVKGLNQSLSLLSFASAWNRLHFSTSPPRRRLKIALFVKKWPQQGLAGGLERHAMTLHLALARRGHELHVFTASPNSSAAPGEHPGAFNLKFHLTRPTAAGYLNQPLVWEQFHAENSSGRPFDVVHTESVALFHGRARNITNLAVSWHGIAYETIHSDIVQDILRSPEEPRKPAIAERIAKVIEEVNFFGRYAHHVATSDHVGDVLKRVYWIPEERVHIIVNGVDEEIYRLDRKRGSDFRKKFKIPEDASLVIGMAGRLVKDKGHPVMFEALKQLFEQDETLQRRVFVLVAGDGPWSLRYKELFPNVIVAGPLEQTQLASFYSALDVFVNPTLRAQGLDHTFLEAMLSGVPVMGTRFASITGSVITDADMGYAFVPTVASIKEAVYRVCGEGREVLRKKGEAARSRALRLFTATKMATAYERLFLCISQQTQGWKDKDDFCSYPLPWDGSTA</sequence>
<evidence type="ECO:0008006" key="7">
    <source>
        <dbReference type="Google" id="ProtNLM"/>
    </source>
</evidence>
<comment type="caution">
    <text evidence="5">The sequence shown here is derived from an EMBL/GenBank/DDBJ whole genome shotgun (WGS) entry which is preliminary data.</text>
</comment>
<dbReference type="OrthoDB" id="734129at2759"/>
<evidence type="ECO:0000313" key="6">
    <source>
        <dbReference type="Proteomes" id="UP000652761"/>
    </source>
</evidence>